<evidence type="ECO:0000313" key="6">
    <source>
        <dbReference type="EMBL" id="MFD1981146.1"/>
    </source>
</evidence>
<evidence type="ECO:0000256" key="4">
    <source>
        <dbReference type="ARBA" id="ARBA00023239"/>
    </source>
</evidence>
<organism evidence="6 7">
    <name type="scientific">Mesorhizobium newzealandense</name>
    <dbReference type="NCBI Taxonomy" id="1300302"/>
    <lineage>
        <taxon>Bacteria</taxon>
        <taxon>Pseudomonadati</taxon>
        <taxon>Pseudomonadota</taxon>
        <taxon>Alphaproteobacteria</taxon>
        <taxon>Hyphomicrobiales</taxon>
        <taxon>Phyllobacteriaceae</taxon>
        <taxon>Mesorhizobium</taxon>
    </lineage>
</organism>
<accession>A0ABW4U4W3</accession>
<reference evidence="7" key="1">
    <citation type="journal article" date="2019" name="Int. J. Syst. Evol. Microbiol.">
        <title>The Global Catalogue of Microorganisms (GCM) 10K type strain sequencing project: providing services to taxonomists for standard genome sequencing and annotation.</title>
        <authorList>
            <consortium name="The Broad Institute Genomics Platform"/>
            <consortium name="The Broad Institute Genome Sequencing Center for Infectious Disease"/>
            <person name="Wu L."/>
            <person name="Ma J."/>
        </authorList>
    </citation>
    <scope>NUCLEOTIDE SEQUENCE [LARGE SCALE GENOMIC DNA]</scope>
    <source>
        <strain evidence="7">CGMCC 1.16225</strain>
    </source>
</reference>
<dbReference type="PANTHER" id="PTHR33337">
    <property type="entry name" value="GFA DOMAIN-CONTAINING PROTEIN"/>
    <property type="match status" value="1"/>
</dbReference>
<sequence>MRGRCLCGAIAFEVDGPAQACVSCHCESCRRQCSAPMTTYIGVFDSQWRWLGESPKVFNSSPGVERTFCDKCGSPLSFRSKNMSGVMHFFAAAMEEPEKFAPTLHVAFEEKLPWLKLADGLPTRFGPDYTKN</sequence>
<dbReference type="PROSITE" id="PS51891">
    <property type="entry name" value="CENP_V_GFA"/>
    <property type="match status" value="1"/>
</dbReference>
<gene>
    <name evidence="6" type="ORF">ACFSOZ_00280</name>
</gene>
<feature type="domain" description="CENP-V/GFA" evidence="5">
    <location>
        <begin position="1"/>
        <end position="115"/>
    </location>
</feature>
<comment type="similarity">
    <text evidence="1">Belongs to the Gfa family.</text>
</comment>
<keyword evidence="7" id="KW-1185">Reference proteome</keyword>
<dbReference type="InterPro" id="IPR006913">
    <property type="entry name" value="CENP-V/GFA"/>
</dbReference>
<evidence type="ECO:0000256" key="3">
    <source>
        <dbReference type="ARBA" id="ARBA00022833"/>
    </source>
</evidence>
<evidence type="ECO:0000313" key="7">
    <source>
        <dbReference type="Proteomes" id="UP001597405"/>
    </source>
</evidence>
<dbReference type="EMBL" id="JBHUGZ010000001">
    <property type="protein sequence ID" value="MFD1981146.1"/>
    <property type="molecule type" value="Genomic_DNA"/>
</dbReference>
<evidence type="ECO:0000256" key="1">
    <source>
        <dbReference type="ARBA" id="ARBA00005495"/>
    </source>
</evidence>
<dbReference type="Gene3D" id="3.90.1590.10">
    <property type="entry name" value="glutathione-dependent formaldehyde- activating enzyme (gfa)"/>
    <property type="match status" value="1"/>
</dbReference>
<proteinExistence type="inferred from homology"/>
<dbReference type="RefSeq" id="WP_379092077.1">
    <property type="nucleotide sequence ID" value="NZ_JBHUGZ010000001.1"/>
</dbReference>
<dbReference type="Proteomes" id="UP001597405">
    <property type="component" value="Unassembled WGS sequence"/>
</dbReference>
<dbReference type="PANTHER" id="PTHR33337:SF40">
    <property type="entry name" value="CENP-V_GFA DOMAIN-CONTAINING PROTEIN-RELATED"/>
    <property type="match status" value="1"/>
</dbReference>
<comment type="caution">
    <text evidence="6">The sequence shown here is derived from an EMBL/GenBank/DDBJ whole genome shotgun (WGS) entry which is preliminary data.</text>
</comment>
<dbReference type="Pfam" id="PF04828">
    <property type="entry name" value="GFA"/>
    <property type="match status" value="1"/>
</dbReference>
<evidence type="ECO:0000256" key="2">
    <source>
        <dbReference type="ARBA" id="ARBA00022723"/>
    </source>
</evidence>
<name>A0ABW4U4W3_9HYPH</name>
<dbReference type="InterPro" id="IPR011057">
    <property type="entry name" value="Mss4-like_sf"/>
</dbReference>
<keyword evidence="2" id="KW-0479">Metal-binding</keyword>
<dbReference type="SUPFAM" id="SSF51316">
    <property type="entry name" value="Mss4-like"/>
    <property type="match status" value="1"/>
</dbReference>
<evidence type="ECO:0000259" key="5">
    <source>
        <dbReference type="PROSITE" id="PS51891"/>
    </source>
</evidence>
<keyword evidence="3" id="KW-0862">Zinc</keyword>
<protein>
    <submittedName>
        <fullName evidence="6">GFA family protein</fullName>
    </submittedName>
</protein>
<keyword evidence="4" id="KW-0456">Lyase</keyword>